<name>A0A2D2CV07_METT3</name>
<evidence type="ECO:0000256" key="15">
    <source>
        <dbReference type="HAMAP-Rule" id="MF_01398"/>
    </source>
</evidence>
<keyword evidence="17" id="KW-0175">Coiled coil</keyword>
<dbReference type="InterPro" id="IPR000711">
    <property type="entry name" value="ATPase_OSCP/dsu"/>
</dbReference>
<evidence type="ECO:0000256" key="7">
    <source>
        <dbReference type="ARBA" id="ARBA00022781"/>
    </source>
</evidence>
<evidence type="ECO:0000256" key="8">
    <source>
        <dbReference type="ARBA" id="ARBA00022989"/>
    </source>
</evidence>
<keyword evidence="4 15" id="KW-1003">Cell membrane</keyword>
<keyword evidence="9 15" id="KW-0406">Ion transport</keyword>
<keyword evidence="8 15" id="KW-1133">Transmembrane helix</keyword>
<organism evidence="18 19">
    <name type="scientific">Methylosinus trichosporium (strain ATCC 35070 / NCIMB 11131 / UNIQEM 75 / OB3b)</name>
    <dbReference type="NCBI Taxonomy" id="595536"/>
    <lineage>
        <taxon>Bacteria</taxon>
        <taxon>Pseudomonadati</taxon>
        <taxon>Pseudomonadota</taxon>
        <taxon>Alphaproteobacteria</taxon>
        <taxon>Hyphomicrobiales</taxon>
        <taxon>Methylocystaceae</taxon>
        <taxon>Methylosinus</taxon>
    </lineage>
</organism>
<evidence type="ECO:0000256" key="6">
    <source>
        <dbReference type="ARBA" id="ARBA00022692"/>
    </source>
</evidence>
<evidence type="ECO:0000256" key="14">
    <source>
        <dbReference type="ARBA" id="ARBA00025830"/>
    </source>
</evidence>
<accession>A0A2D2CV07</accession>
<dbReference type="Pfam" id="PF00213">
    <property type="entry name" value="OSCP"/>
    <property type="match status" value="1"/>
</dbReference>
<keyword evidence="7 15" id="KW-0375">Hydrogen ion transport</keyword>
<proteinExistence type="inferred from homology"/>
<dbReference type="STRING" id="595536.GCA_000178815_00835"/>
<dbReference type="InterPro" id="IPR050059">
    <property type="entry name" value="ATP_synthase_B_chain"/>
</dbReference>
<evidence type="ECO:0000256" key="5">
    <source>
        <dbReference type="ARBA" id="ARBA00022547"/>
    </source>
</evidence>
<comment type="subcellular location">
    <subcellularLocation>
        <location evidence="1">Cell inner membrane</location>
        <topology evidence="1">Single-pass membrane protein</topology>
    </subcellularLocation>
    <subcellularLocation>
        <location evidence="15">Cell membrane</location>
        <topology evidence="15">Single-pass membrane protein</topology>
    </subcellularLocation>
</comment>
<keyword evidence="3 15" id="KW-0813">Transport</keyword>
<evidence type="ECO:0000256" key="2">
    <source>
        <dbReference type="ARBA" id="ARBA00005513"/>
    </source>
</evidence>
<evidence type="ECO:0000256" key="9">
    <source>
        <dbReference type="ARBA" id="ARBA00023065"/>
    </source>
</evidence>
<dbReference type="EMBL" id="CP023737">
    <property type="protein sequence ID" value="ATQ66547.1"/>
    <property type="molecule type" value="Genomic_DNA"/>
</dbReference>
<feature type="transmembrane region" description="Helical" evidence="15">
    <location>
        <begin position="6"/>
        <end position="27"/>
    </location>
</feature>
<dbReference type="AlphaFoldDB" id="A0A2D2CV07"/>
<keyword evidence="5 15" id="KW-0138">CF(0)</keyword>
<feature type="coiled-coil region" evidence="17">
    <location>
        <begin position="92"/>
        <end position="130"/>
    </location>
</feature>
<dbReference type="Pfam" id="PF00430">
    <property type="entry name" value="ATP-synt_B"/>
    <property type="match status" value="1"/>
</dbReference>
<evidence type="ECO:0000256" key="17">
    <source>
        <dbReference type="SAM" id="Coils"/>
    </source>
</evidence>
<comment type="function">
    <text evidence="13">Component of the F(0) channel, it forms part of the peripheral stalk, linking F(1) to F(0). The b'-subunit is a diverged and duplicated form of b found in plants and photosynthetic bacteria.</text>
</comment>
<evidence type="ECO:0000256" key="16">
    <source>
        <dbReference type="RuleBase" id="RU003848"/>
    </source>
</evidence>
<keyword evidence="11 15" id="KW-0066">ATP synthesis</keyword>
<dbReference type="HAMAP" id="MF_01398">
    <property type="entry name" value="ATP_synth_b_bprime"/>
    <property type="match status" value="1"/>
</dbReference>
<dbReference type="KEGG" id="mtw:CQW49_00545"/>
<keyword evidence="6 15" id="KW-0812">Transmembrane</keyword>
<sequence>MQIDWWTLGLQTVNALVLIWLLSRFLFRPIASILAEREATARRLLEDAAAAKASALTLEERARAAVDAMAADRAATIHAATTEAKDARDQLLEAAKADADRMRADMRAEIERAERSARRAEAERASLLAVDIARRLLERLPASSRVAGFIDGLADAIAALPEAARADFAARGEPTLTAPRPLTAEEDALCRGRLESALGRPLKFALRVDPTLLAGLELENAHTSIRNSLRADLEQISATLLTEPENER</sequence>
<comment type="similarity">
    <text evidence="2 15 16">Belongs to the ATPase B chain family.</text>
</comment>
<evidence type="ECO:0000256" key="10">
    <source>
        <dbReference type="ARBA" id="ARBA00023136"/>
    </source>
</evidence>
<dbReference type="Proteomes" id="UP000230709">
    <property type="component" value="Chromosome"/>
</dbReference>
<evidence type="ECO:0000256" key="11">
    <source>
        <dbReference type="ARBA" id="ARBA00023310"/>
    </source>
</evidence>
<dbReference type="GO" id="GO:0046933">
    <property type="term" value="F:proton-transporting ATP synthase activity, rotational mechanism"/>
    <property type="evidence" value="ECO:0007669"/>
    <property type="project" value="UniProtKB-UniRule"/>
</dbReference>
<evidence type="ECO:0000256" key="1">
    <source>
        <dbReference type="ARBA" id="ARBA00004377"/>
    </source>
</evidence>
<dbReference type="GO" id="GO:0045259">
    <property type="term" value="C:proton-transporting ATP synthase complex"/>
    <property type="evidence" value="ECO:0007669"/>
    <property type="project" value="UniProtKB-KW"/>
</dbReference>
<evidence type="ECO:0000256" key="13">
    <source>
        <dbReference type="ARBA" id="ARBA00025614"/>
    </source>
</evidence>
<gene>
    <name evidence="15" type="primary">atpF</name>
    <name evidence="18" type="ORF">CQW49_00545</name>
</gene>
<dbReference type="GO" id="GO:0005886">
    <property type="term" value="C:plasma membrane"/>
    <property type="evidence" value="ECO:0007669"/>
    <property type="project" value="UniProtKB-SubCell"/>
</dbReference>
<evidence type="ECO:0000313" key="19">
    <source>
        <dbReference type="Proteomes" id="UP000230709"/>
    </source>
</evidence>
<evidence type="ECO:0000256" key="12">
    <source>
        <dbReference type="ARBA" id="ARBA00025198"/>
    </source>
</evidence>
<keyword evidence="10 15" id="KW-0472">Membrane</keyword>
<comment type="function">
    <text evidence="12 15">F(1)F(0) ATP synthase produces ATP from ADP in the presence of a proton or sodium gradient. F-type ATPases consist of two structural domains, F(1) containing the extramembraneous catalytic core and F(0) containing the membrane proton channel, linked together by a central stalk and a peripheral stalk. During catalysis, ATP synthesis in the catalytic domain of F(1) is coupled via a rotary mechanism of the central stalk subunits to proton translocation.</text>
</comment>
<dbReference type="GO" id="GO:0046961">
    <property type="term" value="F:proton-transporting ATPase activity, rotational mechanism"/>
    <property type="evidence" value="ECO:0007669"/>
    <property type="project" value="TreeGrafter"/>
</dbReference>
<protein>
    <recommendedName>
        <fullName evidence="15">ATP synthase subunit b</fullName>
    </recommendedName>
    <alternativeName>
        <fullName evidence="15">ATP synthase F(0) sector subunit b</fullName>
    </alternativeName>
    <alternativeName>
        <fullName evidence="15">ATPase subunit I</fullName>
    </alternativeName>
    <alternativeName>
        <fullName evidence="15">F-type ATPase subunit b</fullName>
        <shortName evidence="15">F-ATPase subunit b</shortName>
    </alternativeName>
</protein>
<evidence type="ECO:0000313" key="18">
    <source>
        <dbReference type="EMBL" id="ATQ66547.1"/>
    </source>
</evidence>
<comment type="subunit">
    <text evidence="14 15">F-type ATPases have 2 components, F(1) - the catalytic core - and F(0) - the membrane proton channel. F(1) has five subunits: alpha(3), beta(3), gamma(1), delta(1), epsilon(1). F(0) has three main subunits: a(1), b(2) and c(10-14). The alpha and beta chains form an alternating ring which encloses part of the gamma chain. F(1) is attached to F(0) by a central stalk formed by the gamma and epsilon chains, while a peripheral stalk is formed by the delta and b chains.</text>
</comment>
<evidence type="ECO:0000256" key="3">
    <source>
        <dbReference type="ARBA" id="ARBA00022448"/>
    </source>
</evidence>
<dbReference type="RefSeq" id="WP_003611172.1">
    <property type="nucleotide sequence ID" value="NZ_ADVE02000001.1"/>
</dbReference>
<dbReference type="CDD" id="cd06503">
    <property type="entry name" value="ATP-synt_Fo_b"/>
    <property type="match status" value="1"/>
</dbReference>
<dbReference type="PANTHER" id="PTHR33445:SF2">
    <property type="entry name" value="ATP SYNTHASE SUBUNIT B', CHLOROPLASTIC"/>
    <property type="match status" value="1"/>
</dbReference>
<dbReference type="PANTHER" id="PTHR33445">
    <property type="entry name" value="ATP SYNTHASE SUBUNIT B', CHLOROPLASTIC"/>
    <property type="match status" value="1"/>
</dbReference>
<keyword evidence="19" id="KW-1185">Reference proteome</keyword>
<dbReference type="InterPro" id="IPR002146">
    <property type="entry name" value="ATP_synth_b/b'su_bac/chlpt"/>
</dbReference>
<reference evidence="19" key="1">
    <citation type="submission" date="2017-10" db="EMBL/GenBank/DDBJ databases">
        <title>Completed PacBio SMRT sequence of Methylosinus trichosporium OB3b reveals presence of a third large plasmid.</title>
        <authorList>
            <person name="Charles T.C."/>
            <person name="Lynch M.D.J."/>
            <person name="Heil J.R."/>
            <person name="Cheng J."/>
        </authorList>
    </citation>
    <scope>NUCLEOTIDE SEQUENCE [LARGE SCALE GENOMIC DNA]</scope>
    <source>
        <strain evidence="19">OB3b</strain>
    </source>
</reference>
<evidence type="ECO:0000256" key="4">
    <source>
        <dbReference type="ARBA" id="ARBA00022475"/>
    </source>
</evidence>